<evidence type="ECO:0000313" key="3">
    <source>
        <dbReference type="Proteomes" id="UP001595914"/>
    </source>
</evidence>
<accession>A0ABV9FQH7</accession>
<dbReference type="SMART" id="SM00798">
    <property type="entry name" value="AICARFT_IMPCHas"/>
    <property type="match status" value="1"/>
</dbReference>
<dbReference type="RefSeq" id="WP_378417031.1">
    <property type="nucleotide sequence ID" value="NZ_JBHSFO010000005.1"/>
</dbReference>
<proteinExistence type="predicted"/>
<keyword evidence="2" id="KW-0808">Transferase</keyword>
<evidence type="ECO:0000256" key="1">
    <source>
        <dbReference type="SAM" id="MobiDB-lite"/>
    </source>
</evidence>
<name>A0ABV9FQH7_9NOCA</name>
<dbReference type="EMBL" id="JBHSFO010000005">
    <property type="protein sequence ID" value="MFC4604311.1"/>
    <property type="molecule type" value="Genomic_DNA"/>
</dbReference>
<sequence length="384" mass="41736">MDLRYGMNPHQRARLTSSETSPIRVVHGSPSMINYLDALNGWQLVREAAAVTGAPVATSFKHVSPAGAAVTGDLDETMRRAWDLGEGEIGPVTAAYVRARDIDPKSSFGDFIAVSEPVDHELADLLARVVSDGIIAPGFAPGTVEMLSRKKRGTFLVLEADASYEPQEWERREVFGMVLEQERDRLPIAADLLRVVHGSEPGPDAVRDALLGMVTLRYTQSNSVAYVKDGMTIGIGAGQQSRIDCTRLAGTKAGIWWLRRLPAIRAMTFTATVSRQERLNWQVRLAEDALTESQRTALAAQVVSASQIVDVDGADRSGWLDRLAGAILVSDGYIPFRDNIDHAGGLGVRYVVEPGGSNRSGEIVEACRELGLTLVHTGTRLFHH</sequence>
<dbReference type="EC" id="2.1.2.3" evidence="2"/>
<dbReference type="Proteomes" id="UP001595914">
    <property type="component" value="Unassembled WGS sequence"/>
</dbReference>
<evidence type="ECO:0000313" key="2">
    <source>
        <dbReference type="EMBL" id="MFC4604311.1"/>
    </source>
</evidence>
<dbReference type="NCBIfam" id="NF005492">
    <property type="entry name" value="PRK07106.1"/>
    <property type="match status" value="1"/>
</dbReference>
<reference evidence="3" key="1">
    <citation type="journal article" date="2019" name="Int. J. Syst. Evol. Microbiol.">
        <title>The Global Catalogue of Microorganisms (GCM) 10K type strain sequencing project: providing services to taxonomists for standard genome sequencing and annotation.</title>
        <authorList>
            <consortium name="The Broad Institute Genomics Platform"/>
            <consortium name="The Broad Institute Genome Sequencing Center for Infectious Disease"/>
            <person name="Wu L."/>
            <person name="Ma J."/>
        </authorList>
    </citation>
    <scope>NUCLEOTIDE SEQUENCE [LARGE SCALE GENOMIC DNA]</scope>
    <source>
        <strain evidence="3">CCUG 54520</strain>
    </source>
</reference>
<comment type="caution">
    <text evidence="2">The sequence shown here is derived from an EMBL/GenBank/DDBJ whole genome shotgun (WGS) entry which is preliminary data.</text>
</comment>
<dbReference type="InterPro" id="IPR024050">
    <property type="entry name" value="AICAR_Tfase_insert_dom_sf"/>
</dbReference>
<dbReference type="SUPFAM" id="SSF53927">
    <property type="entry name" value="Cytidine deaminase-like"/>
    <property type="match status" value="1"/>
</dbReference>
<feature type="region of interest" description="Disordered" evidence="1">
    <location>
        <begin position="1"/>
        <end position="20"/>
    </location>
</feature>
<dbReference type="Pfam" id="PF01808">
    <property type="entry name" value="AICARFT_IMPCHas"/>
    <property type="match status" value="1"/>
</dbReference>
<gene>
    <name evidence="2" type="ORF">ACFO6S_11505</name>
</gene>
<keyword evidence="3" id="KW-1185">Reference proteome</keyword>
<dbReference type="Gene3D" id="3.40.140.20">
    <property type="match status" value="2"/>
</dbReference>
<dbReference type="PANTHER" id="PTHR11692:SF0">
    <property type="entry name" value="BIFUNCTIONAL PURINE BIOSYNTHESIS PROTEIN ATIC"/>
    <property type="match status" value="1"/>
</dbReference>
<dbReference type="PANTHER" id="PTHR11692">
    <property type="entry name" value="BIFUNCTIONAL PURINE BIOSYNTHESIS PROTEIN PURH"/>
    <property type="match status" value="1"/>
</dbReference>
<dbReference type="Gene3D" id="1.10.287.440">
    <property type="match status" value="1"/>
</dbReference>
<dbReference type="InterPro" id="IPR002695">
    <property type="entry name" value="PurH-like"/>
</dbReference>
<protein>
    <submittedName>
        <fullName evidence="2">Phosphoribosylaminoimidazolecarboxamide formyltransferase</fullName>
        <ecNumber evidence="2">2.1.2.3</ecNumber>
    </submittedName>
</protein>
<dbReference type="InterPro" id="IPR016193">
    <property type="entry name" value="Cytidine_deaminase-like"/>
</dbReference>
<organism evidence="2 3">
    <name type="scientific">Rhodococcus kronopolitis</name>
    <dbReference type="NCBI Taxonomy" id="1460226"/>
    <lineage>
        <taxon>Bacteria</taxon>
        <taxon>Bacillati</taxon>
        <taxon>Actinomycetota</taxon>
        <taxon>Actinomycetes</taxon>
        <taxon>Mycobacteriales</taxon>
        <taxon>Nocardiaceae</taxon>
        <taxon>Rhodococcus</taxon>
    </lineage>
</organism>
<dbReference type="InterPro" id="IPR024051">
    <property type="entry name" value="AICAR_Tfase_dup_dom_sf"/>
</dbReference>
<dbReference type="GO" id="GO:0004643">
    <property type="term" value="F:phosphoribosylaminoimidazolecarboxamide formyltransferase activity"/>
    <property type="evidence" value="ECO:0007669"/>
    <property type="project" value="UniProtKB-EC"/>
</dbReference>